<feature type="region of interest" description="Disordered" evidence="1">
    <location>
        <begin position="35"/>
        <end position="114"/>
    </location>
</feature>
<keyword evidence="2" id="KW-0812">Transmembrane</keyword>
<comment type="caution">
    <text evidence="3">The sequence shown here is derived from an EMBL/GenBank/DDBJ whole genome shotgun (WGS) entry which is preliminary data.</text>
</comment>
<gene>
    <name evidence="3" type="ORF">CGE01nite_30900</name>
</gene>
<proteinExistence type="predicted"/>
<evidence type="ECO:0000256" key="2">
    <source>
        <dbReference type="SAM" id="Phobius"/>
    </source>
</evidence>
<evidence type="ECO:0000256" key="1">
    <source>
        <dbReference type="SAM" id="MobiDB-lite"/>
    </source>
</evidence>
<dbReference type="Proteomes" id="UP000320461">
    <property type="component" value="Unassembled WGS sequence"/>
</dbReference>
<reference evidence="3 4" key="1">
    <citation type="submission" date="2019-06" db="EMBL/GenBank/DDBJ databases">
        <title>Whole genome shotgun sequence of Cellulomonas gelida NBRC 3748.</title>
        <authorList>
            <person name="Hosoyama A."/>
            <person name="Uohara A."/>
            <person name="Ohji S."/>
            <person name="Ichikawa N."/>
        </authorList>
    </citation>
    <scope>NUCLEOTIDE SEQUENCE [LARGE SCALE GENOMIC DNA]</scope>
    <source>
        <strain evidence="3 4">NBRC 3748</strain>
    </source>
</reference>
<organism evidence="3 4">
    <name type="scientific">Cellulomonas gelida</name>
    <dbReference type="NCBI Taxonomy" id="1712"/>
    <lineage>
        <taxon>Bacteria</taxon>
        <taxon>Bacillati</taxon>
        <taxon>Actinomycetota</taxon>
        <taxon>Actinomycetes</taxon>
        <taxon>Micrococcales</taxon>
        <taxon>Cellulomonadaceae</taxon>
        <taxon>Cellulomonas</taxon>
    </lineage>
</organism>
<keyword evidence="2" id="KW-0472">Membrane</keyword>
<name>A0A4Y3KN61_9CELL</name>
<feature type="compositionally biased region" description="Low complexity" evidence="1">
    <location>
        <begin position="42"/>
        <end position="77"/>
    </location>
</feature>
<sequence>MSVESSATGSQRWWWIGGGVAALVVVVVLVLTLGGGDEPDARPTATTTSATPDPSASPTASAPASATTAPTGASGTASPPPDAAPSGDPQDVPVPPLGAEEPVTGRGDEPVATDGIEVRVASVSATTTEAKGPGDVVGPGILVTLELTNQGRAALDTTGVAVAAFGGAEGVPLSPVDSDGRNDHLSGDLAPGASATGVYVFMSPDEGDALALQVLLGATFSPVVLQGVQIS</sequence>
<dbReference type="AlphaFoldDB" id="A0A4Y3KN61"/>
<keyword evidence="2" id="KW-1133">Transmembrane helix</keyword>
<accession>A0A4Y3KN61</accession>
<evidence type="ECO:0008006" key="5">
    <source>
        <dbReference type="Google" id="ProtNLM"/>
    </source>
</evidence>
<evidence type="ECO:0000313" key="3">
    <source>
        <dbReference type="EMBL" id="GEA85839.1"/>
    </source>
</evidence>
<evidence type="ECO:0000313" key="4">
    <source>
        <dbReference type="Proteomes" id="UP000320461"/>
    </source>
</evidence>
<protein>
    <recommendedName>
        <fullName evidence="5">DUF4352 domain-containing protein</fullName>
    </recommendedName>
</protein>
<dbReference type="EMBL" id="BJLQ01000053">
    <property type="protein sequence ID" value="GEA85839.1"/>
    <property type="molecule type" value="Genomic_DNA"/>
</dbReference>
<keyword evidence="4" id="KW-1185">Reference proteome</keyword>
<feature type="transmembrane region" description="Helical" evidence="2">
    <location>
        <begin position="12"/>
        <end position="33"/>
    </location>
</feature>
<dbReference type="RefSeq" id="WP_170211003.1">
    <property type="nucleotide sequence ID" value="NZ_BJLQ01000053.1"/>
</dbReference>